<accession>A0A1X0R2J3</accession>
<evidence type="ECO:0000313" key="1">
    <source>
        <dbReference type="EMBL" id="ORE06237.1"/>
    </source>
</evidence>
<dbReference type="Proteomes" id="UP000242414">
    <property type="component" value="Unassembled WGS sequence"/>
</dbReference>
<dbReference type="VEuPathDB" id="FungiDB:BCV72DRAFT_256425"/>
<proteinExistence type="predicted"/>
<sequence length="253" mass="29269">MTIFTCDNTLYNALDTEDLYTFNSCSKVLLPTDDIKDIVISSVVGVDICSSAYYNGPTEQNDNKRTDITYYPQDNTKDLVPVIVEIQKKMSHEFIARLMRYSLNVKRFCEKNFAKRDNEPYHILSSSLWVKQVHIYNADSIASLIQVPMPKMIALVHFLTQQEKHIVALDEYTDSTLQRIYRIAFQIFTNESNSCLIRDIEIESFCDTVASQFKKVIHNNSLSDKTSWKRIEKYAEDGINFAENFKRHCIGEG</sequence>
<dbReference type="AlphaFoldDB" id="A0A1X0R2J3"/>
<dbReference type="EMBL" id="KV921927">
    <property type="protein sequence ID" value="ORE06237.1"/>
    <property type="molecule type" value="Genomic_DNA"/>
</dbReference>
<name>A0A1X0R2J3_RHIZD</name>
<gene>
    <name evidence="1" type="ORF">BCV72DRAFT_256425</name>
</gene>
<organism evidence="1">
    <name type="scientific">Rhizopus microsporus var. microsporus</name>
    <dbReference type="NCBI Taxonomy" id="86635"/>
    <lineage>
        <taxon>Eukaryota</taxon>
        <taxon>Fungi</taxon>
        <taxon>Fungi incertae sedis</taxon>
        <taxon>Mucoromycota</taxon>
        <taxon>Mucoromycotina</taxon>
        <taxon>Mucoromycetes</taxon>
        <taxon>Mucorales</taxon>
        <taxon>Mucorineae</taxon>
        <taxon>Rhizopodaceae</taxon>
        <taxon>Rhizopus</taxon>
    </lineage>
</organism>
<dbReference type="OrthoDB" id="2236902at2759"/>
<protein>
    <submittedName>
        <fullName evidence="1">Uncharacterized protein</fullName>
    </submittedName>
</protein>
<reference evidence="1" key="1">
    <citation type="journal article" date="2016" name="Proc. Natl. Acad. Sci. U.S.A.">
        <title>Lipid metabolic changes in an early divergent fungus govern the establishment of a mutualistic symbiosis with endobacteria.</title>
        <authorList>
            <person name="Lastovetsky O.A."/>
            <person name="Gaspar M.L."/>
            <person name="Mondo S.J."/>
            <person name="LaButti K.M."/>
            <person name="Sandor L."/>
            <person name="Grigoriev I.V."/>
            <person name="Henry S.A."/>
            <person name="Pawlowska T.E."/>
        </authorList>
    </citation>
    <scope>NUCLEOTIDE SEQUENCE [LARGE SCALE GENOMIC DNA]</scope>
    <source>
        <strain evidence="1">ATCC 52814</strain>
    </source>
</reference>